<comment type="subcellular location">
    <subcellularLocation>
        <location evidence="1 8">Nucleus</location>
    </subcellularLocation>
</comment>
<feature type="region of interest" description="Disordered" evidence="9">
    <location>
        <begin position="1"/>
        <end position="21"/>
    </location>
</feature>
<dbReference type="Pfam" id="PF16573">
    <property type="entry name" value="CLP1_N"/>
    <property type="match status" value="1"/>
</dbReference>
<evidence type="ECO:0000256" key="3">
    <source>
        <dbReference type="ARBA" id="ARBA00019824"/>
    </source>
</evidence>
<dbReference type="HOGENOM" id="CLU_018195_3_1_1"/>
<dbReference type="AlphaFoldDB" id="A0A061HAA7"/>
<feature type="binding site" evidence="8">
    <location>
        <begin position="191"/>
        <end position="196"/>
    </location>
    <ligand>
        <name>ATP</name>
        <dbReference type="ChEBI" id="CHEBI:30616"/>
    </ligand>
</feature>
<feature type="compositionally biased region" description="Gly residues" evidence="9">
    <location>
        <begin position="478"/>
        <end position="493"/>
    </location>
</feature>
<feature type="domain" description="Clp1 C-terminal" evidence="10">
    <location>
        <begin position="512"/>
        <end position="644"/>
    </location>
</feature>
<feature type="region of interest" description="Disordered" evidence="9">
    <location>
        <begin position="577"/>
        <end position="596"/>
    </location>
</feature>
<feature type="binding site" evidence="8">
    <location>
        <position position="26"/>
    </location>
    <ligand>
        <name>ATP</name>
        <dbReference type="ChEBI" id="CHEBI:30616"/>
    </ligand>
</feature>
<comment type="subunit">
    <text evidence="8">Component of a pre-mRNA cleavage factor complex. Interacts directly with PCF11.</text>
</comment>
<feature type="domain" description="Clp1 P-loop" evidence="12">
    <location>
        <begin position="261"/>
        <end position="469"/>
    </location>
</feature>
<evidence type="ECO:0000256" key="1">
    <source>
        <dbReference type="ARBA" id="ARBA00004123"/>
    </source>
</evidence>
<dbReference type="InterPro" id="IPR028606">
    <property type="entry name" value="Clp1"/>
</dbReference>
<dbReference type="Proteomes" id="UP000053664">
    <property type="component" value="Unassembled WGS sequence"/>
</dbReference>
<evidence type="ECO:0000256" key="6">
    <source>
        <dbReference type="ARBA" id="ARBA00022840"/>
    </source>
</evidence>
<comment type="function">
    <text evidence="8">Required for endonucleolytic cleavage during polyadenylation-dependent pre-mRNA 3'-end formation.</text>
</comment>
<dbReference type="KEGG" id="pfp:PFL1_02737"/>
<protein>
    <recommendedName>
        <fullName evidence="3">Polynucleotide 5'-hydroxyl-kinase GRC3</fullName>
    </recommendedName>
    <alternativeName>
        <fullName evidence="2">Polynucleotide 5'-hydroxyl-kinase grc3</fullName>
    </alternativeName>
</protein>
<dbReference type="InterPro" id="IPR038239">
    <property type="entry name" value="Clp1_N_sf"/>
</dbReference>
<evidence type="ECO:0000259" key="10">
    <source>
        <dbReference type="Pfam" id="PF06807"/>
    </source>
</evidence>
<feature type="binding site" evidence="8">
    <location>
        <position position="71"/>
    </location>
    <ligand>
        <name>ATP</name>
        <dbReference type="ChEBI" id="CHEBI:30616"/>
    </ligand>
</feature>
<feature type="region of interest" description="Disordered" evidence="9">
    <location>
        <begin position="473"/>
        <end position="505"/>
    </location>
</feature>
<dbReference type="Gene3D" id="3.40.50.300">
    <property type="entry name" value="P-loop containing nucleotide triphosphate hydrolases"/>
    <property type="match status" value="1"/>
</dbReference>
<evidence type="ECO:0000259" key="12">
    <source>
        <dbReference type="Pfam" id="PF16575"/>
    </source>
</evidence>
<dbReference type="OrthoDB" id="258143at2759"/>
<dbReference type="GO" id="GO:0051731">
    <property type="term" value="F:polynucleotide 5'-hydroxyl-kinase activity"/>
    <property type="evidence" value="ECO:0007669"/>
    <property type="project" value="InterPro"/>
</dbReference>
<proteinExistence type="inferred from homology"/>
<evidence type="ECO:0000256" key="4">
    <source>
        <dbReference type="ARBA" id="ARBA00022664"/>
    </source>
</evidence>
<sequence length="645" mass="67760">MADPSSSSGAGAGPSIRRVTLPPRSEYRFELEPHERLSIRLLPNAGDAEIFGAELVGSTQERWYPFGDEAKAAVSTWNGAQIDIAGSATTEYLADEPSPTYTSYSNLHLYLEKARIQARQALRQDPKLLTALVSAGSDPSYIAPRATDEDPGAAGGNHGGSSAAAASNASSTSAYRPEGQGPRVMVLGPESAGKTSLIKFLSNYALRSPVVASLGKGEAGKVAESLRKGGDGIVYPDAIDDETEESKKKRKLEESQSEITGWWPVVVNLDPSEGASPLPCCLSALPLSPLPLASLPSPSPAFPLGTSTPTTGAIPPGPSTAHGVAPLSLWLGKESVRENERHFRRVVDWLVEGVERRLARDFRSRMSGLLIDTPGVITADARSRYAFIQHCVKAFKVDTIVILGHEKLNIEMTRMFGSGAAPSRVPGTDGIPLPRVNVIKLPKSGGVVDLDDTYKQRLRALQVRNYFYGGSAAPSSKSGGGGGGDGSTTGGTGLPQAALPGHADPLGGLPSLSPFSTTIPFDLLEVYRVGQEAMAPSSALPIGAQRTVTQTQLVKLDPTNSAADQSSLLNSVLALVQPPRGGGGAGQPDSIQEPDDDEILGAPILGFVHVADIDTVRKKITVLSPMAGRLPSKTAILGSLDWHDV</sequence>
<evidence type="ECO:0000256" key="2">
    <source>
        <dbReference type="ARBA" id="ARBA00018706"/>
    </source>
</evidence>
<dbReference type="InterPro" id="IPR045116">
    <property type="entry name" value="Clp1/Grc3"/>
</dbReference>
<dbReference type="EMBL" id="KE361630">
    <property type="protein sequence ID" value="EPQ29518.1"/>
    <property type="molecule type" value="Genomic_DNA"/>
</dbReference>
<evidence type="ECO:0000313" key="13">
    <source>
        <dbReference type="EMBL" id="EPQ29518.1"/>
    </source>
</evidence>
<dbReference type="GO" id="GO:0005849">
    <property type="term" value="C:mRNA cleavage factor complex"/>
    <property type="evidence" value="ECO:0007669"/>
    <property type="project" value="UniProtKB-UniRule"/>
</dbReference>
<dbReference type="GO" id="GO:0031124">
    <property type="term" value="P:mRNA 3'-end processing"/>
    <property type="evidence" value="ECO:0007669"/>
    <property type="project" value="UniProtKB-UniRule"/>
</dbReference>
<dbReference type="Gene3D" id="2.40.30.330">
    <property type="entry name" value="Pre-mRNA cleavage complex subunit Clp1, C-terminal domain"/>
    <property type="match status" value="1"/>
</dbReference>
<dbReference type="InterPro" id="IPR010655">
    <property type="entry name" value="Clp1_C"/>
</dbReference>
<dbReference type="InterPro" id="IPR032319">
    <property type="entry name" value="CLP1_P"/>
</dbReference>
<dbReference type="RefSeq" id="XP_007878443.1">
    <property type="nucleotide sequence ID" value="XM_007880252.1"/>
</dbReference>
<dbReference type="FunFam" id="2.60.120.1030:FF:000001">
    <property type="entry name" value="Protein CLP1 homolog 5"/>
    <property type="match status" value="1"/>
</dbReference>
<dbReference type="HAMAP" id="MF_03035">
    <property type="entry name" value="Clp1"/>
    <property type="match status" value="1"/>
</dbReference>
<dbReference type="Pfam" id="PF06807">
    <property type="entry name" value="Clp1"/>
    <property type="match status" value="1"/>
</dbReference>
<evidence type="ECO:0000256" key="7">
    <source>
        <dbReference type="ARBA" id="ARBA00023242"/>
    </source>
</evidence>
<dbReference type="InterPro" id="IPR038238">
    <property type="entry name" value="Clp1_C_sf"/>
</dbReference>
<dbReference type="PANTHER" id="PTHR12755">
    <property type="entry name" value="CLEAVAGE/POLYADENYLATION FACTOR IA SUBUNIT CLP1P"/>
    <property type="match status" value="1"/>
</dbReference>
<keyword evidence="5 8" id="KW-0547">Nucleotide-binding</keyword>
<evidence type="ECO:0000256" key="5">
    <source>
        <dbReference type="ARBA" id="ARBA00022741"/>
    </source>
</evidence>
<organism evidence="13 14">
    <name type="scientific">Pseudozyma flocculosa PF-1</name>
    <dbReference type="NCBI Taxonomy" id="1277687"/>
    <lineage>
        <taxon>Eukaryota</taxon>
        <taxon>Fungi</taxon>
        <taxon>Dikarya</taxon>
        <taxon>Basidiomycota</taxon>
        <taxon>Ustilaginomycotina</taxon>
        <taxon>Ustilaginomycetes</taxon>
        <taxon>Ustilaginales</taxon>
        <taxon>Ustilaginaceae</taxon>
        <taxon>Pseudozyma</taxon>
    </lineage>
</organism>
<reference evidence="13 14" key="1">
    <citation type="journal article" date="2013" name="Plant Cell">
        <title>The transition from a phytopathogenic smut ancestor to an anamorphic biocontrol agent deciphered by comparative whole-genome analysis.</title>
        <authorList>
            <person name="Lefebvre F."/>
            <person name="Joly D.L."/>
            <person name="Labbe C."/>
            <person name="Teichmann B."/>
            <person name="Linning R."/>
            <person name="Belzile F."/>
            <person name="Bakkeren G."/>
            <person name="Belanger R.R."/>
        </authorList>
    </citation>
    <scope>NUCLEOTIDE SEQUENCE [LARGE SCALE GENOMIC DNA]</scope>
    <source>
        <strain evidence="13 14">PF-1</strain>
    </source>
</reference>
<dbReference type="PANTHER" id="PTHR12755:SF6">
    <property type="entry name" value="POLYRIBONUCLEOTIDE 5'-HYDROXYL-KINASE CLP1"/>
    <property type="match status" value="1"/>
</dbReference>
<accession>A0A061HAA7</accession>
<feature type="domain" description="Clp1 N-terminal" evidence="11">
    <location>
        <begin position="20"/>
        <end position="118"/>
    </location>
</feature>
<feature type="compositionally biased region" description="Low complexity" evidence="9">
    <location>
        <begin position="160"/>
        <end position="174"/>
    </location>
</feature>
<dbReference type="Gene3D" id="2.60.120.1030">
    <property type="entry name" value="Clp1, DNA binding domain"/>
    <property type="match status" value="1"/>
</dbReference>
<evidence type="ECO:0000256" key="8">
    <source>
        <dbReference type="HAMAP-Rule" id="MF_03035"/>
    </source>
</evidence>
<gene>
    <name evidence="8" type="primary">CLP1</name>
    <name evidence="13" type="ORF">PFL1_02737</name>
</gene>
<feature type="region of interest" description="Disordered" evidence="9">
    <location>
        <begin position="140"/>
        <end position="185"/>
    </location>
</feature>
<feature type="compositionally biased region" description="Low complexity" evidence="9">
    <location>
        <begin position="1"/>
        <end position="15"/>
    </location>
</feature>
<evidence type="ECO:0000256" key="9">
    <source>
        <dbReference type="SAM" id="MobiDB-lite"/>
    </source>
</evidence>
<dbReference type="InterPro" id="IPR027417">
    <property type="entry name" value="P-loop_NTPase"/>
</dbReference>
<dbReference type="SUPFAM" id="SSF52540">
    <property type="entry name" value="P-loop containing nucleoside triphosphate hydrolases"/>
    <property type="match status" value="1"/>
</dbReference>
<keyword evidence="7 8" id="KW-0539">Nucleus</keyword>
<dbReference type="Pfam" id="PF16575">
    <property type="entry name" value="CLP1_P"/>
    <property type="match status" value="1"/>
</dbReference>
<keyword evidence="4 8" id="KW-0507">mRNA processing</keyword>
<name>A0A061HAA7_9BASI</name>
<evidence type="ECO:0000313" key="14">
    <source>
        <dbReference type="Proteomes" id="UP000053664"/>
    </source>
</evidence>
<comment type="similarity">
    <text evidence="8">Belongs to the Clp1 family. Clp1 subfamily.</text>
</comment>
<keyword evidence="6 8" id="KW-0067">ATP-binding</keyword>
<evidence type="ECO:0000259" key="11">
    <source>
        <dbReference type="Pfam" id="PF16573"/>
    </source>
</evidence>
<dbReference type="InterPro" id="IPR032324">
    <property type="entry name" value="Clp1_N"/>
</dbReference>
<dbReference type="GeneID" id="19316852"/>
<dbReference type="GO" id="GO:0006388">
    <property type="term" value="P:tRNA splicing, via endonucleolytic cleavage and ligation"/>
    <property type="evidence" value="ECO:0007669"/>
    <property type="project" value="TreeGrafter"/>
</dbReference>
<dbReference type="eggNOG" id="KOG2749">
    <property type="taxonomic scope" value="Eukaryota"/>
</dbReference>
<dbReference type="GO" id="GO:0005524">
    <property type="term" value="F:ATP binding"/>
    <property type="evidence" value="ECO:0007669"/>
    <property type="project" value="UniProtKB-UniRule"/>
</dbReference>